<organism evidence="1">
    <name type="scientific">Opuntia streptacantha</name>
    <name type="common">Prickly pear cactus</name>
    <name type="synonym">Opuntia cardona</name>
    <dbReference type="NCBI Taxonomy" id="393608"/>
    <lineage>
        <taxon>Eukaryota</taxon>
        <taxon>Viridiplantae</taxon>
        <taxon>Streptophyta</taxon>
        <taxon>Embryophyta</taxon>
        <taxon>Tracheophyta</taxon>
        <taxon>Spermatophyta</taxon>
        <taxon>Magnoliopsida</taxon>
        <taxon>eudicotyledons</taxon>
        <taxon>Gunneridae</taxon>
        <taxon>Pentapetalae</taxon>
        <taxon>Caryophyllales</taxon>
        <taxon>Cactineae</taxon>
        <taxon>Cactaceae</taxon>
        <taxon>Opuntioideae</taxon>
        <taxon>Opuntia</taxon>
    </lineage>
</organism>
<reference evidence="1" key="1">
    <citation type="journal article" date="2013" name="J. Plant Res.">
        <title>Effect of fungi and light on seed germination of three Opuntia species from semiarid lands of central Mexico.</title>
        <authorList>
            <person name="Delgado-Sanchez P."/>
            <person name="Jimenez-Bremont J.F."/>
            <person name="Guerrero-Gonzalez Mde L."/>
            <person name="Flores J."/>
        </authorList>
    </citation>
    <scope>NUCLEOTIDE SEQUENCE</scope>
    <source>
        <tissue evidence="1">Cladode</tissue>
    </source>
</reference>
<accession>A0A7C9DZF4</accession>
<name>A0A7C9DZF4_OPUST</name>
<sequence>MSNLCPLRGLCSLIVCCARRLMKSLPSPFPKWDFDWPRCCRTYWNELATLFFLLCKVINGYAAIKSGIKDEGNQVMIRVILINLKPDCTLMHIDIILDDFCVLMIHINRRWPSIHRWPHRRPSISVTNIRIRIIGATH</sequence>
<dbReference type="EMBL" id="GISG01181493">
    <property type="protein sequence ID" value="MBA4653967.1"/>
    <property type="molecule type" value="Transcribed_RNA"/>
</dbReference>
<evidence type="ECO:0000313" key="1">
    <source>
        <dbReference type="EMBL" id="MBA4653967.1"/>
    </source>
</evidence>
<protein>
    <submittedName>
        <fullName evidence="1">Uncharacterized protein</fullName>
    </submittedName>
</protein>
<reference evidence="1" key="2">
    <citation type="submission" date="2020-07" db="EMBL/GenBank/DDBJ databases">
        <authorList>
            <person name="Vera ALvarez R."/>
            <person name="Arias-Moreno D.M."/>
            <person name="Jimenez-Jacinto V."/>
            <person name="Jimenez-Bremont J.F."/>
            <person name="Swaminathan K."/>
            <person name="Moose S.P."/>
            <person name="Guerrero-Gonzalez M.L."/>
            <person name="Marino-Ramirez L."/>
            <person name="Landsman D."/>
            <person name="Rodriguez-Kessler M."/>
            <person name="Delgado-Sanchez P."/>
        </authorList>
    </citation>
    <scope>NUCLEOTIDE SEQUENCE</scope>
    <source>
        <tissue evidence="1">Cladode</tissue>
    </source>
</reference>
<dbReference type="AlphaFoldDB" id="A0A7C9DZF4"/>
<proteinExistence type="predicted"/>